<dbReference type="InterPro" id="IPR052055">
    <property type="entry name" value="Hepadnavirus_pol/RT"/>
</dbReference>
<proteinExistence type="predicted"/>
<dbReference type="Proteomes" id="UP001152797">
    <property type="component" value="Unassembled WGS sequence"/>
</dbReference>
<evidence type="ECO:0000313" key="4">
    <source>
        <dbReference type="Proteomes" id="UP001152797"/>
    </source>
</evidence>
<evidence type="ECO:0000313" key="2">
    <source>
        <dbReference type="EMBL" id="CAI3992174.1"/>
    </source>
</evidence>
<dbReference type="PANTHER" id="PTHR33050:SF7">
    <property type="entry name" value="RIBONUCLEASE H"/>
    <property type="match status" value="1"/>
</dbReference>
<dbReference type="PANTHER" id="PTHR33050">
    <property type="entry name" value="REVERSE TRANSCRIPTASE DOMAIN-CONTAINING PROTEIN"/>
    <property type="match status" value="1"/>
</dbReference>
<feature type="compositionally biased region" description="Basic residues" evidence="1">
    <location>
        <begin position="236"/>
        <end position="245"/>
    </location>
</feature>
<protein>
    <submittedName>
        <fullName evidence="2">Uncharacterized protein</fullName>
    </submittedName>
</protein>
<evidence type="ECO:0000313" key="3">
    <source>
        <dbReference type="EMBL" id="CAL1145549.1"/>
    </source>
</evidence>
<feature type="compositionally biased region" description="Polar residues" evidence="1">
    <location>
        <begin position="257"/>
        <end position="267"/>
    </location>
</feature>
<dbReference type="SUPFAM" id="SSF56672">
    <property type="entry name" value="DNA/RNA polymerases"/>
    <property type="match status" value="1"/>
</dbReference>
<reference evidence="2" key="1">
    <citation type="submission" date="2022-10" db="EMBL/GenBank/DDBJ databases">
        <authorList>
            <person name="Chen Y."/>
            <person name="Dougan E. K."/>
            <person name="Chan C."/>
            <person name="Rhodes N."/>
            <person name="Thang M."/>
        </authorList>
    </citation>
    <scope>NUCLEOTIDE SEQUENCE</scope>
</reference>
<name>A0A9P1CHP0_9DINO</name>
<accession>A0A9P1CHP0</accession>
<dbReference type="EMBL" id="CAMXCT030001679">
    <property type="protein sequence ID" value="CAL4779486.1"/>
    <property type="molecule type" value="Genomic_DNA"/>
</dbReference>
<gene>
    <name evidence="2" type="ORF">C1SCF055_LOCUS19023</name>
</gene>
<keyword evidence="4" id="KW-1185">Reference proteome</keyword>
<reference evidence="3" key="2">
    <citation type="submission" date="2024-04" db="EMBL/GenBank/DDBJ databases">
        <authorList>
            <person name="Chen Y."/>
            <person name="Shah S."/>
            <person name="Dougan E. K."/>
            <person name="Thang M."/>
            <person name="Chan C."/>
        </authorList>
    </citation>
    <scope>NUCLEOTIDE SEQUENCE [LARGE SCALE GENOMIC DNA]</scope>
</reference>
<comment type="caution">
    <text evidence="2">The sequence shown here is derived from an EMBL/GenBank/DDBJ whole genome shotgun (WGS) entry which is preliminary data.</text>
</comment>
<sequence length="1522" mass="170017">MSTGLESEAAFRARATEIGLPDDAIDRLKDGGVRSFGAYAFITSYQPGQADEAPLITALTDTMGRAPTNAETIALRRWFFESSTLAVNEFKQRSERDETAEPSKMPIAERNARLEDQKKRLPGLHFSPETEPSHKLVDTVCQMATDQTLEWTPWEKLTSRSSEITHSQKDLKFSLDSQGKLAEKTRGTLAQQSDGSKPIETQFEACANNAEVQFCLIPMVKGAPRANAVENPSPKPKGKGKGNGKGKKDYNKPSYGVGTQQLPPNCHQMTPQGKPICNTFNRGACDFAKPGKRCKRCGRLSRAAKQSGFAILPVDGPRNEHKVECPVLTLDLVRTEEQKGKEGNKYGIYHTPEQFIERAMALTHPFDDKFAVEDLTRSNLFELLTKGRSHVAAQRLDCAKKLACWSKELVTEEARYLATLPQHAQKVLKGKKLLLFQKLLAESGCPDLGPSDIMTGLDLVGTAAKSPFFDTKLVPATTTPQFLQMSAKWQRPKMEARNVHADDPEMSRLLWDTTLQEVESGFLEGPFESMQALREYVGSDQVVVSRRFVIIQSGKPRIIDDLRESGVNKAYTAVDALALHDVDYVASLAHFVTTTVRHAMDDPGRLVKVPLKTGEWMVGKLHPDFHGEVEWRGRCVDLSKAYKQIPVSLESRPFAVLMVHHYGTGRPVYFVSNSLPFGASSSVFGFNRVSRSLWHIGSVFCKLLGGVFFDDFPLLEPQPLCALAAKSFEGLLKALGWKFSDDPNKTHPFETEFDVLGIRLSIAALHGGPFVMQNKPSRVEKIQKLLEDTAALERVDKRQAQVVHGNLNFALSFFLGRSLLVSARAFAHLTTEGHKASPEQIKQLCAWTHAMVGTLKPKTLVITLAEAFAVLLARVVFRKTLTKRRALFFVDNEGARYSLIKGVSPTLALLQIVQLFHSCSEEDQCLQWIERALKSQAGQVHNSPHEVHLVQDSDEEVEWDGATRGFIDGFGLCSPTRWKPRQRGVHRTPAMVQLAADTFDILAECVDECIADVRKESFRLVTGKIQQSPFGEEALRKLREKWANLLRDPAEAKVADSGQPFYLRALAQWLGVYEDPDAHWLVDESDSFASGVYIGVDQPLPRSPQVFPEKDKHRKLDDTEFSPIADNYPSAQISAVELEKKFREEEALGRMHPSKLGVLKQEFGDKLRVASMAAISKPDGSVRPLHDATHSVMVNHEIKYQDKIICPGPSEIAGVVRESTDTGEAPFCVSADIKAARRLVKVRPSDWGYLCCRADSSSDVVWVNRTGTFGVSSAPYWWSKLAGLSTVGKLPETVILTLQYILRELQSETYMVSTRRPDSFEGDQFRTDAKCADGYIVLAGWEIGSRRWFSFRLTPDEAPFLFKESGQSQWSSTSSELLATFAALGAFGWLTADRHRKSLTIAFCGGTDNKANESLTIKRATTKWPLMAINMQLSSALSKSRLSLRLKWRPREENTEADDLTNERFSEFDPSKRVNITWKDLDVSILQALVQTREEFEKKKQEAKEASDGRQPRGKKFDKSPW</sequence>
<feature type="region of interest" description="Disordered" evidence="1">
    <location>
        <begin position="225"/>
        <end position="267"/>
    </location>
</feature>
<evidence type="ECO:0000256" key="1">
    <source>
        <dbReference type="SAM" id="MobiDB-lite"/>
    </source>
</evidence>
<organism evidence="2">
    <name type="scientific">Cladocopium goreaui</name>
    <dbReference type="NCBI Taxonomy" id="2562237"/>
    <lineage>
        <taxon>Eukaryota</taxon>
        <taxon>Sar</taxon>
        <taxon>Alveolata</taxon>
        <taxon>Dinophyceae</taxon>
        <taxon>Suessiales</taxon>
        <taxon>Symbiodiniaceae</taxon>
        <taxon>Cladocopium</taxon>
    </lineage>
</organism>
<feature type="region of interest" description="Disordered" evidence="1">
    <location>
        <begin position="1496"/>
        <end position="1522"/>
    </location>
</feature>
<dbReference type="EMBL" id="CAMXCT020001679">
    <property type="protein sequence ID" value="CAL1145549.1"/>
    <property type="molecule type" value="Genomic_DNA"/>
</dbReference>
<dbReference type="OrthoDB" id="446533at2759"/>
<dbReference type="EMBL" id="CAMXCT010001679">
    <property type="protein sequence ID" value="CAI3992174.1"/>
    <property type="molecule type" value="Genomic_DNA"/>
</dbReference>
<dbReference type="InterPro" id="IPR043502">
    <property type="entry name" value="DNA/RNA_pol_sf"/>
</dbReference>